<dbReference type="RefSeq" id="XP_004030852.1">
    <property type="nucleotide sequence ID" value="XM_004030804.1"/>
</dbReference>
<dbReference type="PANTHER" id="PTHR42879">
    <property type="entry name" value="3-OXOACYL-(ACYL-CARRIER-PROTEIN) REDUCTASE"/>
    <property type="match status" value="1"/>
</dbReference>
<evidence type="ECO:0000313" key="5">
    <source>
        <dbReference type="EMBL" id="EGR29616.1"/>
    </source>
</evidence>
<evidence type="ECO:0000313" key="6">
    <source>
        <dbReference type="Proteomes" id="UP000008983"/>
    </source>
</evidence>
<keyword evidence="6" id="KW-1185">Reference proteome</keyword>
<dbReference type="FunFam" id="3.40.50.720:FF:000084">
    <property type="entry name" value="Short-chain dehydrogenase reductase"/>
    <property type="match status" value="1"/>
</dbReference>
<dbReference type="Gene3D" id="3.40.50.720">
    <property type="entry name" value="NAD(P)-binding Rossmann-like Domain"/>
    <property type="match status" value="1"/>
</dbReference>
<dbReference type="STRING" id="857967.G0QYU1"/>
<dbReference type="EMBL" id="GL984126">
    <property type="protein sequence ID" value="EGR29616.1"/>
    <property type="molecule type" value="Genomic_DNA"/>
</dbReference>
<protein>
    <recommendedName>
        <fullName evidence="2">3-oxoacyl-[acyl-carrier-protein] reductase</fullName>
        <ecNumber evidence="2">1.1.1.100</ecNumber>
    </recommendedName>
</protein>
<dbReference type="InterPro" id="IPR002347">
    <property type="entry name" value="SDR_fam"/>
</dbReference>
<dbReference type="GO" id="GO:0004316">
    <property type="term" value="F:3-oxoacyl-[acyl-carrier-protein] reductase (NADPH) activity"/>
    <property type="evidence" value="ECO:0007669"/>
    <property type="project" value="UniProtKB-EC"/>
</dbReference>
<dbReference type="PROSITE" id="PS00061">
    <property type="entry name" value="ADH_SHORT"/>
    <property type="match status" value="1"/>
</dbReference>
<dbReference type="SUPFAM" id="SSF51735">
    <property type="entry name" value="NAD(P)-binding Rossmann-fold domains"/>
    <property type="match status" value="1"/>
</dbReference>
<dbReference type="GO" id="GO:0032787">
    <property type="term" value="P:monocarboxylic acid metabolic process"/>
    <property type="evidence" value="ECO:0007669"/>
    <property type="project" value="UniProtKB-ARBA"/>
</dbReference>
<dbReference type="PRINTS" id="PR00081">
    <property type="entry name" value="GDHRDH"/>
</dbReference>
<dbReference type="InterPro" id="IPR050259">
    <property type="entry name" value="SDR"/>
</dbReference>
<proteinExistence type="inferred from homology"/>
<evidence type="ECO:0000256" key="2">
    <source>
        <dbReference type="ARBA" id="ARBA00012948"/>
    </source>
</evidence>
<organism evidence="5 6">
    <name type="scientific">Ichthyophthirius multifiliis</name>
    <name type="common">White spot disease agent</name>
    <name type="synonym">Ich</name>
    <dbReference type="NCBI Taxonomy" id="5932"/>
    <lineage>
        <taxon>Eukaryota</taxon>
        <taxon>Sar</taxon>
        <taxon>Alveolata</taxon>
        <taxon>Ciliophora</taxon>
        <taxon>Intramacronucleata</taxon>
        <taxon>Oligohymenophorea</taxon>
        <taxon>Hymenostomatida</taxon>
        <taxon>Ophryoglenina</taxon>
        <taxon>Ichthyophthirius</taxon>
    </lineage>
</organism>
<evidence type="ECO:0000256" key="1">
    <source>
        <dbReference type="ARBA" id="ARBA00006484"/>
    </source>
</evidence>
<dbReference type="Pfam" id="PF00106">
    <property type="entry name" value="adh_short"/>
    <property type="match status" value="1"/>
</dbReference>
<dbReference type="OMA" id="HGNAGQI"/>
<dbReference type="InterPro" id="IPR020904">
    <property type="entry name" value="Sc_DH/Rdtase_CS"/>
</dbReference>
<dbReference type="PANTHER" id="PTHR42879:SF2">
    <property type="entry name" value="3-OXOACYL-[ACYL-CARRIER-PROTEIN] REDUCTASE FABG"/>
    <property type="match status" value="1"/>
</dbReference>
<comment type="similarity">
    <text evidence="1 4">Belongs to the short-chain dehydrogenases/reductases (SDR) family.</text>
</comment>
<dbReference type="InterPro" id="IPR036291">
    <property type="entry name" value="NAD(P)-bd_dom_sf"/>
</dbReference>
<sequence length="216" mass="24710">MKQKIALITGSSSGIGLKIAQIFQKEKIKVLMCGLDDFNQKFKVNENLIDYTKIDLQDKQQRQNYVQKIILNFKGIDILINNAGIFRNLQVEDTSLEDWQQMLELNLTVPFFLIQSFIPYMKQQKFGRIINISSQKGIKGAPKQSAYSATKHGLIGLTKSVALETCQYGITCNSICPAWVKTTPLIQEIQQTAEKIKLVFKKNFKAFQKINRKIMK</sequence>
<dbReference type="InParanoid" id="G0QYU1"/>
<dbReference type="eggNOG" id="KOG1206">
    <property type="taxonomic scope" value="Eukaryota"/>
</dbReference>
<evidence type="ECO:0000256" key="4">
    <source>
        <dbReference type="RuleBase" id="RU000363"/>
    </source>
</evidence>
<dbReference type="EC" id="1.1.1.100" evidence="2"/>
<dbReference type="GeneID" id="14905719"/>
<evidence type="ECO:0000256" key="3">
    <source>
        <dbReference type="ARBA" id="ARBA00048508"/>
    </source>
</evidence>
<reference evidence="5 6" key="1">
    <citation type="submission" date="2011-07" db="EMBL/GenBank/DDBJ databases">
        <authorList>
            <person name="Coyne R."/>
            <person name="Brami D."/>
            <person name="Johnson J."/>
            <person name="Hostetler J."/>
            <person name="Hannick L."/>
            <person name="Clark T."/>
            <person name="Cassidy-Hanley D."/>
            <person name="Inman J."/>
        </authorList>
    </citation>
    <scope>NUCLEOTIDE SEQUENCE [LARGE SCALE GENOMIC DNA]</scope>
    <source>
        <strain evidence="5 6">G5</strain>
    </source>
</reference>
<dbReference type="OrthoDB" id="446524at2759"/>
<accession>G0QYU1</accession>
<dbReference type="AlphaFoldDB" id="G0QYU1"/>
<gene>
    <name evidence="5" type="ORF">IMG5_152170</name>
</gene>
<comment type="catalytic activity">
    <reaction evidence="3">
        <text>a (3R)-hydroxyacyl-[ACP] + NADP(+) = a 3-oxoacyl-[ACP] + NADPH + H(+)</text>
        <dbReference type="Rhea" id="RHEA:17397"/>
        <dbReference type="Rhea" id="RHEA-COMP:9916"/>
        <dbReference type="Rhea" id="RHEA-COMP:9945"/>
        <dbReference type="ChEBI" id="CHEBI:15378"/>
        <dbReference type="ChEBI" id="CHEBI:57783"/>
        <dbReference type="ChEBI" id="CHEBI:58349"/>
        <dbReference type="ChEBI" id="CHEBI:78776"/>
        <dbReference type="ChEBI" id="CHEBI:78827"/>
        <dbReference type="EC" id="1.1.1.100"/>
    </reaction>
</comment>
<name>G0QYU1_ICHMU</name>
<dbReference type="PRINTS" id="PR00080">
    <property type="entry name" value="SDRFAMILY"/>
</dbReference>
<dbReference type="Proteomes" id="UP000008983">
    <property type="component" value="Unassembled WGS sequence"/>
</dbReference>
<dbReference type="CDD" id="cd05233">
    <property type="entry name" value="SDR_c"/>
    <property type="match status" value="1"/>
</dbReference>